<organism evidence="4 5">
    <name type="scientific">Roseiarcus fermentans</name>
    <dbReference type="NCBI Taxonomy" id="1473586"/>
    <lineage>
        <taxon>Bacteria</taxon>
        <taxon>Pseudomonadati</taxon>
        <taxon>Pseudomonadota</taxon>
        <taxon>Alphaproteobacteria</taxon>
        <taxon>Hyphomicrobiales</taxon>
        <taxon>Roseiarcaceae</taxon>
        <taxon>Roseiarcus</taxon>
    </lineage>
</organism>
<keyword evidence="2" id="KW-0812">Transmembrane</keyword>
<feature type="region of interest" description="Disordered" evidence="1">
    <location>
        <begin position="83"/>
        <end position="123"/>
    </location>
</feature>
<dbReference type="InterPro" id="IPR036366">
    <property type="entry name" value="PGBDSf"/>
</dbReference>
<dbReference type="EMBL" id="QNRK01000005">
    <property type="protein sequence ID" value="RBP16363.1"/>
    <property type="molecule type" value="Genomic_DNA"/>
</dbReference>
<evidence type="ECO:0000256" key="2">
    <source>
        <dbReference type="SAM" id="Phobius"/>
    </source>
</evidence>
<evidence type="ECO:0000256" key="1">
    <source>
        <dbReference type="SAM" id="MobiDB-lite"/>
    </source>
</evidence>
<keyword evidence="5" id="KW-1185">Reference proteome</keyword>
<dbReference type="InterPro" id="IPR036365">
    <property type="entry name" value="PGBD-like_sf"/>
</dbReference>
<evidence type="ECO:0000313" key="4">
    <source>
        <dbReference type="EMBL" id="RBP16363.1"/>
    </source>
</evidence>
<keyword evidence="2" id="KW-1133">Transmembrane helix</keyword>
<name>A0A366FNU3_9HYPH</name>
<keyword evidence="2" id="KW-0472">Membrane</keyword>
<dbReference type="InterPro" id="IPR002477">
    <property type="entry name" value="Peptidoglycan-bd-like"/>
</dbReference>
<feature type="compositionally biased region" description="Pro residues" evidence="1">
    <location>
        <begin position="87"/>
        <end position="97"/>
    </location>
</feature>
<dbReference type="Pfam" id="PF01471">
    <property type="entry name" value="PG_binding_1"/>
    <property type="match status" value="1"/>
</dbReference>
<dbReference type="AlphaFoldDB" id="A0A366FNU3"/>
<accession>A0A366FNU3</accession>
<dbReference type="Gene3D" id="1.10.101.10">
    <property type="entry name" value="PGBD-like superfamily/PGBD"/>
    <property type="match status" value="1"/>
</dbReference>
<comment type="caution">
    <text evidence="4">The sequence shown here is derived from an EMBL/GenBank/DDBJ whole genome shotgun (WGS) entry which is preliminary data.</text>
</comment>
<evidence type="ECO:0000259" key="3">
    <source>
        <dbReference type="Pfam" id="PF01471"/>
    </source>
</evidence>
<proteinExistence type="predicted"/>
<sequence>MTEALARIRNDAVLSRPGKKSAPRGPGLLRRTVDLAAALSPRFVVGAILSALLVGIGVNALVLQRERHPAPLFAPPPPQRVAAPVPVASPPPPPPSAPAAREPPAAAPPSPPPAARSAAPAARAPDAIGDLLRGEPPADNSRLVKEAQTALAKLGHALKANGVQGPATDQALREFERAHGLPLSTEITPRLVKQLSAAARAAAH</sequence>
<dbReference type="SUPFAM" id="SSF47090">
    <property type="entry name" value="PGBD-like"/>
    <property type="match status" value="1"/>
</dbReference>
<evidence type="ECO:0000313" key="5">
    <source>
        <dbReference type="Proteomes" id="UP000253529"/>
    </source>
</evidence>
<dbReference type="Proteomes" id="UP000253529">
    <property type="component" value="Unassembled WGS sequence"/>
</dbReference>
<gene>
    <name evidence="4" type="ORF">DFR50_1054</name>
</gene>
<feature type="domain" description="Peptidoglycan binding-like" evidence="3">
    <location>
        <begin position="143"/>
        <end position="194"/>
    </location>
</feature>
<protein>
    <submittedName>
        <fullName evidence="4">Putative peptidoglycan binding protein</fullName>
    </submittedName>
</protein>
<dbReference type="OrthoDB" id="8018686at2"/>
<dbReference type="RefSeq" id="WP_113888180.1">
    <property type="nucleotide sequence ID" value="NZ_QNRK01000005.1"/>
</dbReference>
<feature type="compositionally biased region" description="Pro residues" evidence="1">
    <location>
        <begin position="105"/>
        <end position="114"/>
    </location>
</feature>
<reference evidence="4 5" key="1">
    <citation type="submission" date="2018-06" db="EMBL/GenBank/DDBJ databases">
        <title>Genomic Encyclopedia of Type Strains, Phase IV (KMG-IV): sequencing the most valuable type-strain genomes for metagenomic binning, comparative biology and taxonomic classification.</title>
        <authorList>
            <person name="Goeker M."/>
        </authorList>
    </citation>
    <scope>NUCLEOTIDE SEQUENCE [LARGE SCALE GENOMIC DNA]</scope>
    <source>
        <strain evidence="4 5">DSM 24875</strain>
    </source>
</reference>
<feature type="transmembrane region" description="Helical" evidence="2">
    <location>
        <begin position="43"/>
        <end position="63"/>
    </location>
</feature>